<reference evidence="9" key="1">
    <citation type="submission" date="2021-06" db="EMBL/GenBank/DDBJ databases">
        <authorList>
            <person name="Hodson N. C."/>
            <person name="Mongue J. A."/>
            <person name="Jaron S. K."/>
        </authorList>
    </citation>
    <scope>NUCLEOTIDE SEQUENCE</scope>
</reference>
<gene>
    <name evidence="9" type="ORF">AFUS01_LOCUS34911</name>
</gene>
<evidence type="ECO:0000256" key="2">
    <source>
        <dbReference type="ARBA" id="ARBA00012418"/>
    </source>
</evidence>
<dbReference type="InterPro" id="IPR007641">
    <property type="entry name" value="RNA_pol_Rpb2_7"/>
</dbReference>
<keyword evidence="6" id="KW-0804">Transcription</keyword>
<dbReference type="EC" id="2.7.7.6" evidence="2"/>
<evidence type="ECO:0000256" key="5">
    <source>
        <dbReference type="ARBA" id="ARBA00022695"/>
    </source>
</evidence>
<comment type="caution">
    <text evidence="9">The sequence shown here is derived from an EMBL/GenBank/DDBJ whole genome shotgun (WGS) entry which is preliminary data.</text>
</comment>
<sequence length="202" mass="22235">MYQPESLSSSKVFINVFRMIVPDVILNPHAIPSRMTIGHLVEVLAAKAICLSPDIAKKKIDGTAFSQPITGTGAVTQLEGQPKRGLTRDGGQRFGEMERDCTISHSAAAFFHERLFTVSNAAYYQICNTCGNLVSLNPFVKQGLNQSAVYSYRLCDQKGMPSDDLITVALPKAAKILYQELISMNIRPRFKILLRNGGESLL</sequence>
<dbReference type="InterPro" id="IPR015712">
    <property type="entry name" value="DNA-dir_RNA_pol_su2"/>
</dbReference>
<dbReference type="GO" id="GO:0032549">
    <property type="term" value="F:ribonucleoside binding"/>
    <property type="evidence" value="ECO:0007669"/>
    <property type="project" value="InterPro"/>
</dbReference>
<dbReference type="Pfam" id="PF04560">
    <property type="entry name" value="RNA_pol_Rpb2_7"/>
    <property type="match status" value="1"/>
</dbReference>
<dbReference type="Pfam" id="PF00562">
    <property type="entry name" value="RNA_pol_Rpb2_6"/>
    <property type="match status" value="1"/>
</dbReference>
<evidence type="ECO:0000259" key="7">
    <source>
        <dbReference type="Pfam" id="PF00562"/>
    </source>
</evidence>
<dbReference type="InterPro" id="IPR007120">
    <property type="entry name" value="DNA-dir_RNAP_su2_dom"/>
</dbReference>
<comment type="similarity">
    <text evidence="1">Belongs to the RNA polymerase beta chain family.</text>
</comment>
<name>A0A8J2KWL2_9HEXA</name>
<keyword evidence="3" id="KW-0240">DNA-directed RNA polymerase</keyword>
<evidence type="ECO:0000256" key="4">
    <source>
        <dbReference type="ARBA" id="ARBA00022679"/>
    </source>
</evidence>
<evidence type="ECO:0000313" key="9">
    <source>
        <dbReference type="EMBL" id="CAG7824769.1"/>
    </source>
</evidence>
<dbReference type="Proteomes" id="UP000708208">
    <property type="component" value="Unassembled WGS sequence"/>
</dbReference>
<protein>
    <recommendedName>
        <fullName evidence="2">DNA-directed RNA polymerase</fullName>
        <ecNumber evidence="2">2.7.7.6</ecNumber>
    </recommendedName>
</protein>
<organism evidence="9 10">
    <name type="scientific">Allacma fusca</name>
    <dbReference type="NCBI Taxonomy" id="39272"/>
    <lineage>
        <taxon>Eukaryota</taxon>
        <taxon>Metazoa</taxon>
        <taxon>Ecdysozoa</taxon>
        <taxon>Arthropoda</taxon>
        <taxon>Hexapoda</taxon>
        <taxon>Collembola</taxon>
        <taxon>Symphypleona</taxon>
        <taxon>Sminthuridae</taxon>
        <taxon>Allacma</taxon>
    </lineage>
</organism>
<evidence type="ECO:0000256" key="6">
    <source>
        <dbReference type="ARBA" id="ARBA00023163"/>
    </source>
</evidence>
<evidence type="ECO:0000256" key="3">
    <source>
        <dbReference type="ARBA" id="ARBA00022478"/>
    </source>
</evidence>
<dbReference type="GO" id="GO:0006351">
    <property type="term" value="P:DNA-templated transcription"/>
    <property type="evidence" value="ECO:0007669"/>
    <property type="project" value="InterPro"/>
</dbReference>
<dbReference type="GO" id="GO:0000428">
    <property type="term" value="C:DNA-directed RNA polymerase complex"/>
    <property type="evidence" value="ECO:0007669"/>
    <property type="project" value="UniProtKB-KW"/>
</dbReference>
<dbReference type="GO" id="GO:0003677">
    <property type="term" value="F:DNA binding"/>
    <property type="evidence" value="ECO:0007669"/>
    <property type="project" value="InterPro"/>
</dbReference>
<keyword evidence="10" id="KW-1185">Reference proteome</keyword>
<accession>A0A8J2KWL2</accession>
<dbReference type="PANTHER" id="PTHR20856">
    <property type="entry name" value="DNA-DIRECTED RNA POLYMERASE I SUBUNIT 2"/>
    <property type="match status" value="1"/>
</dbReference>
<proteinExistence type="inferred from homology"/>
<dbReference type="EMBL" id="CAJVCH010533950">
    <property type="protein sequence ID" value="CAG7824769.1"/>
    <property type="molecule type" value="Genomic_DNA"/>
</dbReference>
<feature type="domain" description="RNA polymerase Rpb2" evidence="8">
    <location>
        <begin position="90"/>
        <end position="190"/>
    </location>
</feature>
<evidence type="ECO:0000259" key="8">
    <source>
        <dbReference type="Pfam" id="PF04560"/>
    </source>
</evidence>
<evidence type="ECO:0000313" key="10">
    <source>
        <dbReference type="Proteomes" id="UP000708208"/>
    </source>
</evidence>
<keyword evidence="4" id="KW-0808">Transferase</keyword>
<evidence type="ECO:0000256" key="1">
    <source>
        <dbReference type="ARBA" id="ARBA00006835"/>
    </source>
</evidence>
<feature type="domain" description="DNA-directed RNA polymerase subunit 2 hybrid-binding" evidence="7">
    <location>
        <begin position="20"/>
        <end position="67"/>
    </location>
</feature>
<dbReference type="GO" id="GO:0003899">
    <property type="term" value="F:DNA-directed RNA polymerase activity"/>
    <property type="evidence" value="ECO:0007669"/>
    <property type="project" value="UniProtKB-EC"/>
</dbReference>
<dbReference type="AlphaFoldDB" id="A0A8J2KWL2"/>
<keyword evidence="5" id="KW-0548">Nucleotidyltransferase</keyword>
<dbReference type="OrthoDB" id="10248617at2759"/>